<evidence type="ECO:0000313" key="1">
    <source>
        <dbReference type="EMBL" id="KKM01797.1"/>
    </source>
</evidence>
<dbReference type="AlphaFoldDB" id="A0A0F9HF76"/>
<dbReference type="EMBL" id="LAZR01017099">
    <property type="protein sequence ID" value="KKM01797.1"/>
    <property type="molecule type" value="Genomic_DNA"/>
</dbReference>
<accession>A0A0F9HF76</accession>
<sequence>MVSKKQLQNLARGRAIRKANLMAQQKVRQPQPRRKVRYIRFPRNQPILNPRLMSDLDVTTTDNNFNKQKETLEIELKTIDQECKNVG</sequence>
<gene>
    <name evidence="1" type="ORF">LCGC14_1790810</name>
</gene>
<proteinExistence type="predicted"/>
<protein>
    <submittedName>
        <fullName evidence="1">Uncharacterized protein</fullName>
    </submittedName>
</protein>
<organism evidence="1">
    <name type="scientific">marine sediment metagenome</name>
    <dbReference type="NCBI Taxonomy" id="412755"/>
    <lineage>
        <taxon>unclassified sequences</taxon>
        <taxon>metagenomes</taxon>
        <taxon>ecological metagenomes</taxon>
    </lineage>
</organism>
<feature type="non-terminal residue" evidence="1">
    <location>
        <position position="87"/>
    </location>
</feature>
<reference evidence="1" key="1">
    <citation type="journal article" date="2015" name="Nature">
        <title>Complex archaea that bridge the gap between prokaryotes and eukaryotes.</title>
        <authorList>
            <person name="Spang A."/>
            <person name="Saw J.H."/>
            <person name="Jorgensen S.L."/>
            <person name="Zaremba-Niedzwiedzka K."/>
            <person name="Martijn J."/>
            <person name="Lind A.E."/>
            <person name="van Eijk R."/>
            <person name="Schleper C."/>
            <person name="Guy L."/>
            <person name="Ettema T.J."/>
        </authorList>
    </citation>
    <scope>NUCLEOTIDE SEQUENCE</scope>
</reference>
<name>A0A0F9HF76_9ZZZZ</name>
<comment type="caution">
    <text evidence="1">The sequence shown here is derived from an EMBL/GenBank/DDBJ whole genome shotgun (WGS) entry which is preliminary data.</text>
</comment>